<evidence type="ECO:0008006" key="4">
    <source>
        <dbReference type="Google" id="ProtNLM"/>
    </source>
</evidence>
<feature type="signal peptide" evidence="1">
    <location>
        <begin position="1"/>
        <end position="20"/>
    </location>
</feature>
<accession>A0A315ZGJ3</accession>
<dbReference type="AlphaFoldDB" id="A0A315ZGJ3"/>
<comment type="caution">
    <text evidence="2">The sequence shown here is derived from an EMBL/GenBank/DDBJ whole genome shotgun (WGS) entry which is preliminary data.</text>
</comment>
<evidence type="ECO:0000313" key="2">
    <source>
        <dbReference type="EMBL" id="PWJ44631.1"/>
    </source>
</evidence>
<gene>
    <name evidence="2" type="ORF">BC781_1011002</name>
</gene>
<dbReference type="Proteomes" id="UP000245535">
    <property type="component" value="Unassembled WGS sequence"/>
</dbReference>
<dbReference type="SUPFAM" id="SSF56935">
    <property type="entry name" value="Porins"/>
    <property type="match status" value="1"/>
</dbReference>
<keyword evidence="1" id="KW-0732">Signal</keyword>
<reference evidence="2 3" key="1">
    <citation type="submission" date="2018-03" db="EMBL/GenBank/DDBJ databases">
        <title>Genomic Encyclopedia of Archaeal and Bacterial Type Strains, Phase II (KMG-II): from individual species to whole genera.</title>
        <authorList>
            <person name="Goeker M."/>
        </authorList>
    </citation>
    <scope>NUCLEOTIDE SEQUENCE [LARGE SCALE GENOMIC DNA]</scope>
    <source>
        <strain evidence="2 3">DSM 28229</strain>
    </source>
</reference>
<name>A0A315ZGJ3_SEDFL</name>
<proteinExistence type="predicted"/>
<dbReference type="OrthoDB" id="974662at2"/>
<dbReference type="RefSeq" id="WP_109616113.1">
    <property type="nucleotide sequence ID" value="NZ_QGDO01000001.1"/>
</dbReference>
<keyword evidence="3" id="KW-1185">Reference proteome</keyword>
<feature type="chain" id="PRO_5016423461" description="OmpL-like beta-barrel porin-2" evidence="1">
    <location>
        <begin position="21"/>
        <end position="380"/>
    </location>
</feature>
<protein>
    <recommendedName>
        <fullName evidence="4">OmpL-like beta-barrel porin-2</fullName>
    </recommendedName>
</protein>
<evidence type="ECO:0000313" key="3">
    <source>
        <dbReference type="Proteomes" id="UP000245535"/>
    </source>
</evidence>
<organism evidence="2 3">
    <name type="scientific">Sediminitomix flava</name>
    <dbReference type="NCBI Taxonomy" id="379075"/>
    <lineage>
        <taxon>Bacteria</taxon>
        <taxon>Pseudomonadati</taxon>
        <taxon>Bacteroidota</taxon>
        <taxon>Cytophagia</taxon>
        <taxon>Cytophagales</taxon>
        <taxon>Flammeovirgaceae</taxon>
        <taxon>Sediminitomix</taxon>
    </lineage>
</organism>
<evidence type="ECO:0000256" key="1">
    <source>
        <dbReference type="SAM" id="SignalP"/>
    </source>
</evidence>
<sequence length="380" mass="43837">MKKLYLLFTIFFLFNISAFAQSELEFKGMLTGFTNYGAEGEYPMWSGARYIPELGYDFTFDSLQSFSIEASANIYGSVQYPHENGAEWDGYVKPYRLWARYKYKNTELRVGLQKIDFGSSTLLRPIQWFNEIDPRDPLGLTNGINAALARYYFSNNANLWLWTLYGNEGRRGYDLLESDKKSPEFGGRFQYPVPKGELAFTYHHRNATLDSFDEELNPLFIETIENKWGLDGKWDVGVGLWFEATYTKQNQNIGMLTNQSLVNLGTDYTFGLGNGLNVVLEHLSGFYGEEFNKTDYKTNTTATSLAYPIGFFDNISTMMYYDWGTEKAGFFISYDHQFNLFTTYLMLYYNPTAEETPFQTNDLSQMSPGFGARVMLVYNH</sequence>
<dbReference type="EMBL" id="QGDO01000001">
    <property type="protein sequence ID" value="PWJ44631.1"/>
    <property type="molecule type" value="Genomic_DNA"/>
</dbReference>